<dbReference type="Proteomes" id="UP000805193">
    <property type="component" value="Unassembled WGS sequence"/>
</dbReference>
<reference evidence="1 2" key="1">
    <citation type="journal article" date="2020" name="Cell">
        <title>Large-Scale Comparative Analyses of Tick Genomes Elucidate Their Genetic Diversity and Vector Capacities.</title>
        <authorList>
            <consortium name="Tick Genome and Microbiome Consortium (TIGMIC)"/>
            <person name="Jia N."/>
            <person name="Wang J."/>
            <person name="Shi W."/>
            <person name="Du L."/>
            <person name="Sun Y."/>
            <person name="Zhan W."/>
            <person name="Jiang J.F."/>
            <person name="Wang Q."/>
            <person name="Zhang B."/>
            <person name="Ji P."/>
            <person name="Bell-Sakyi L."/>
            <person name="Cui X.M."/>
            <person name="Yuan T.T."/>
            <person name="Jiang B.G."/>
            <person name="Yang W.F."/>
            <person name="Lam T.T."/>
            <person name="Chang Q.C."/>
            <person name="Ding S.J."/>
            <person name="Wang X.J."/>
            <person name="Zhu J.G."/>
            <person name="Ruan X.D."/>
            <person name="Zhao L."/>
            <person name="Wei J.T."/>
            <person name="Ye R.Z."/>
            <person name="Que T.C."/>
            <person name="Du C.H."/>
            <person name="Zhou Y.H."/>
            <person name="Cheng J.X."/>
            <person name="Dai P.F."/>
            <person name="Guo W.B."/>
            <person name="Han X.H."/>
            <person name="Huang E.J."/>
            <person name="Li L.F."/>
            <person name="Wei W."/>
            <person name="Gao Y.C."/>
            <person name="Liu J.Z."/>
            <person name="Shao H.Z."/>
            <person name="Wang X."/>
            <person name="Wang C.C."/>
            <person name="Yang T.C."/>
            <person name="Huo Q.B."/>
            <person name="Li W."/>
            <person name="Chen H.Y."/>
            <person name="Chen S.E."/>
            <person name="Zhou L.G."/>
            <person name="Ni X.B."/>
            <person name="Tian J.H."/>
            <person name="Sheng Y."/>
            <person name="Liu T."/>
            <person name="Pan Y.S."/>
            <person name="Xia L.Y."/>
            <person name="Li J."/>
            <person name="Zhao F."/>
            <person name="Cao W.C."/>
        </authorList>
    </citation>
    <scope>NUCLEOTIDE SEQUENCE [LARGE SCALE GENOMIC DNA]</scope>
    <source>
        <strain evidence="1">Iper-2018</strain>
    </source>
</reference>
<evidence type="ECO:0000313" key="1">
    <source>
        <dbReference type="EMBL" id="KAG0414861.1"/>
    </source>
</evidence>
<proteinExistence type="predicted"/>
<evidence type="ECO:0000313" key="2">
    <source>
        <dbReference type="Proteomes" id="UP000805193"/>
    </source>
</evidence>
<organism evidence="1 2">
    <name type="scientific">Ixodes persulcatus</name>
    <name type="common">Taiga tick</name>
    <dbReference type="NCBI Taxonomy" id="34615"/>
    <lineage>
        <taxon>Eukaryota</taxon>
        <taxon>Metazoa</taxon>
        <taxon>Ecdysozoa</taxon>
        <taxon>Arthropoda</taxon>
        <taxon>Chelicerata</taxon>
        <taxon>Arachnida</taxon>
        <taxon>Acari</taxon>
        <taxon>Parasitiformes</taxon>
        <taxon>Ixodida</taxon>
        <taxon>Ixodoidea</taxon>
        <taxon>Ixodidae</taxon>
        <taxon>Ixodinae</taxon>
        <taxon>Ixodes</taxon>
    </lineage>
</organism>
<accession>A0AC60P6C3</accession>
<comment type="caution">
    <text evidence="1">The sequence shown here is derived from an EMBL/GenBank/DDBJ whole genome shotgun (WGS) entry which is preliminary data.</text>
</comment>
<feature type="non-terminal residue" evidence="1">
    <location>
        <position position="1"/>
    </location>
</feature>
<keyword evidence="2" id="KW-1185">Reference proteome</keyword>
<protein>
    <submittedName>
        <fullName evidence="1">Uncharacterized protein</fullName>
    </submittedName>
</protein>
<gene>
    <name evidence="1" type="ORF">HPB47_007979</name>
</gene>
<sequence length="791" mass="89004">FEEIEFLLESRNNLVIESVNKTTLNELIEFLQPFKDATDAFEEERRPTLPLVVLYASALKKHLKPGAAVSAVEAVEIEKIKSHARHFLGTKLKISLLHKTATFLWPQFRQLRMLPEDEHLEVYAHVRKLLARVTEAMIQDGDETNDGVRDPASKRKCLATDELEEYLHDKKDYSCSGVSELCDFWRAHEKEFPKLSLLSKRILCLPATSASSEQNFSAAGYIMQARRTCLKKSGLSPRSIERVQPYASIHPSIPRIRHAIDLRGFAPFRHVLRHLYLDGWPLPMGQDTGGGKDPDLEEIAGMMVRDLSLHPLAFVGVRAGRPGAPTLQIDEPQLTLSRHKYFDVTFNLGAYKQQVADALNLINERNDSLALASDIVDLEQQLAEGMDGSSGWLPESTQFDAFTLEELPSSDNWSWPAFLSALFDDDAAVTSNATVLVKSPKFLEKLMKILQTSSKSTLLNYLGYRVMCALAVFLPSKAHFLAKLHWDRRYGYGELPERWRVCLRTVDAVMRLTTYALHFENYVKKNSQNFRNHLSKFGGVVSALTSFFKDYSKSRMDDYALCNYKLGRLRLESFAPNISKALNLDAAIYDSIPLVEDGNALEGYYVARSHVSRSSWDAAISGAGDLGPFDDPRVTFRIGRELAKVCPQNGIVYDPDRDHAVWQEPPGNASIADDAKCLIEQYSNITVPELNMTMDGMSTLPENILDNIVLPPLYEAYREAHSSSLKEHTIHHIDGTAFNQVFFLSYALGLCENMDKGALRDLLLEGRSSPAKYRARDGTSRLVHCNLPPVS</sequence>
<name>A0AC60P6C3_IXOPE</name>
<dbReference type="EMBL" id="JABSTQ010011140">
    <property type="protein sequence ID" value="KAG0414861.1"/>
    <property type="molecule type" value="Genomic_DNA"/>
</dbReference>